<dbReference type="Pfam" id="PF13449">
    <property type="entry name" value="Phytase-like"/>
    <property type="match status" value="1"/>
</dbReference>
<name>A0ABT4B7G0_9ACTN</name>
<evidence type="ECO:0000313" key="4">
    <source>
        <dbReference type="Proteomes" id="UP001151002"/>
    </source>
</evidence>
<accession>A0ABT4B7G0</accession>
<dbReference type="PROSITE" id="PS51257">
    <property type="entry name" value="PROKAR_LIPOPROTEIN"/>
    <property type="match status" value="1"/>
</dbReference>
<protein>
    <submittedName>
        <fullName evidence="3">Esterase-like activity of phytase family protein</fullName>
    </submittedName>
</protein>
<evidence type="ECO:0000259" key="2">
    <source>
        <dbReference type="Pfam" id="PF13449"/>
    </source>
</evidence>
<organism evidence="3 4">
    <name type="scientific">Paractinoplanes pyxinae</name>
    <dbReference type="NCBI Taxonomy" id="2997416"/>
    <lineage>
        <taxon>Bacteria</taxon>
        <taxon>Bacillati</taxon>
        <taxon>Actinomycetota</taxon>
        <taxon>Actinomycetes</taxon>
        <taxon>Micromonosporales</taxon>
        <taxon>Micromonosporaceae</taxon>
        <taxon>Paractinoplanes</taxon>
    </lineage>
</organism>
<feature type="domain" description="Phytase-like" evidence="2">
    <location>
        <begin position="51"/>
        <end position="311"/>
    </location>
</feature>
<sequence length="326" mass="34474">MKRLIALSLLAATIVAPAAPAAASAASSCAPGVRAVSYSDALDKAVRDGVTVGGLSALAWDGRTKSWATVVDNRNAEPSRVWFFRDPAHPRLVGAPLVLRKADGTPYDGVTADNEGLVILPNGDLVVSSETEPAIRIFGRNGVEKASLPVPARFAPAPAGEATANATLEGLTITPDGDRIIAAMEGVLTGETAHRFLVYDRGRHGAWKLTRQILYRADTGLRVPEVAAYGKNSLLVMEAGFTAGVGNTVKLYAVKAPGRDKKLVADLVNCPTLGATAKQPQPNPLLDNYEAMALVPIRHGYRIHLLSDDNFGATQITRLLTLDARL</sequence>
<dbReference type="SUPFAM" id="SSF50956">
    <property type="entry name" value="Thermostable phytase (3-phytase)"/>
    <property type="match status" value="1"/>
</dbReference>
<dbReference type="EMBL" id="JAPNTZ010000011">
    <property type="protein sequence ID" value="MCY1142406.1"/>
    <property type="molecule type" value="Genomic_DNA"/>
</dbReference>
<dbReference type="RefSeq" id="WP_267566861.1">
    <property type="nucleotide sequence ID" value="NZ_JAPNTZ010000011.1"/>
</dbReference>
<proteinExistence type="predicted"/>
<keyword evidence="1" id="KW-0732">Signal</keyword>
<dbReference type="InterPro" id="IPR027372">
    <property type="entry name" value="Phytase-like_dom"/>
</dbReference>
<feature type="chain" id="PRO_5046861944" evidence="1">
    <location>
        <begin position="19"/>
        <end position="326"/>
    </location>
</feature>
<evidence type="ECO:0000313" key="3">
    <source>
        <dbReference type="EMBL" id="MCY1142406.1"/>
    </source>
</evidence>
<keyword evidence="4" id="KW-1185">Reference proteome</keyword>
<evidence type="ECO:0000256" key="1">
    <source>
        <dbReference type="SAM" id="SignalP"/>
    </source>
</evidence>
<comment type="caution">
    <text evidence="3">The sequence shown here is derived from an EMBL/GenBank/DDBJ whole genome shotgun (WGS) entry which is preliminary data.</text>
</comment>
<feature type="signal peptide" evidence="1">
    <location>
        <begin position="1"/>
        <end position="18"/>
    </location>
</feature>
<dbReference type="Proteomes" id="UP001151002">
    <property type="component" value="Unassembled WGS sequence"/>
</dbReference>
<reference evidence="3" key="1">
    <citation type="submission" date="2022-11" db="EMBL/GenBank/DDBJ databases">
        <authorList>
            <person name="Somphong A."/>
            <person name="Phongsopitanun W."/>
        </authorList>
    </citation>
    <scope>NUCLEOTIDE SEQUENCE</scope>
    <source>
        <strain evidence="3">Pm04-4</strain>
    </source>
</reference>
<gene>
    <name evidence="3" type="ORF">OWR29_30785</name>
</gene>